<feature type="transmembrane region" description="Helical" evidence="1">
    <location>
        <begin position="152"/>
        <end position="179"/>
    </location>
</feature>
<dbReference type="Proteomes" id="UP000192796">
    <property type="component" value="Unassembled WGS sequence"/>
</dbReference>
<feature type="transmembrane region" description="Helical" evidence="1">
    <location>
        <begin position="288"/>
        <end position="309"/>
    </location>
</feature>
<feature type="transmembrane region" description="Helical" evidence="1">
    <location>
        <begin position="191"/>
        <end position="210"/>
    </location>
</feature>
<organism evidence="2 3">
    <name type="scientific">Niastella vici</name>
    <dbReference type="NCBI Taxonomy" id="1703345"/>
    <lineage>
        <taxon>Bacteria</taxon>
        <taxon>Pseudomonadati</taxon>
        <taxon>Bacteroidota</taxon>
        <taxon>Chitinophagia</taxon>
        <taxon>Chitinophagales</taxon>
        <taxon>Chitinophagaceae</taxon>
        <taxon>Niastella</taxon>
    </lineage>
</organism>
<dbReference type="AlphaFoldDB" id="A0A1V9FT63"/>
<feature type="transmembrane region" description="Helical" evidence="1">
    <location>
        <begin position="93"/>
        <end position="114"/>
    </location>
</feature>
<keyword evidence="1" id="KW-0812">Transmembrane</keyword>
<sequence length="484" mass="56218">MLFIFLPLFYSDYIFMDEALQIWGYKSIPGFYMLIDEGRWLTEVLEGWLFRMTDRVHDVTYIRLVSLFGWLACLPVWYMVIKRLVAKVSGYKYLPFFSCLYLITSLPFIVSVQWATCMQFFIADTAALLSGALVLQGIHFKANWWRFSARTALPALFLGVVSLFFYQGAFACFLLPFLLNFINPFKYKKDTVLLMGLAFYLFVYAVYFVLYKLSFSLLDIPPDPRNSLYIHPWEKLKFFLARPLERSFRFTLLTHEDSPISQVLYPLMLLGFSVLTFIRFGKAKWRNAVKYLAGVGGIFIMSYLPALLIQESFASNRTLMALDLFVFIVCLEMVLFFIKDRRLLQIAGVAMTLFFVVCARYNFQYVFLRPVQQETAVLKNYFKQHYHPGITTVHFIRPSEDFMAEKYRVNRSMDEFGVSSSCWDWVPESLTKQFIYEATGNREQAAGVQVKQWAGKAAYLSSGESLNNNTLLVDVPAILNQVKP</sequence>
<name>A0A1V9FT63_9BACT</name>
<evidence type="ECO:0008006" key="4">
    <source>
        <dbReference type="Google" id="ProtNLM"/>
    </source>
</evidence>
<feature type="transmembrane region" description="Helical" evidence="1">
    <location>
        <begin position="321"/>
        <end position="338"/>
    </location>
</feature>
<keyword evidence="1" id="KW-0472">Membrane</keyword>
<feature type="transmembrane region" description="Helical" evidence="1">
    <location>
        <begin position="344"/>
        <end position="363"/>
    </location>
</feature>
<gene>
    <name evidence="2" type="ORF">A3860_31980</name>
</gene>
<proteinExistence type="predicted"/>
<evidence type="ECO:0000313" key="3">
    <source>
        <dbReference type="Proteomes" id="UP000192796"/>
    </source>
</evidence>
<dbReference type="STRING" id="1703345.A3860_31980"/>
<feature type="transmembrane region" description="Helical" evidence="1">
    <location>
        <begin position="61"/>
        <end position="81"/>
    </location>
</feature>
<reference evidence="2 3" key="1">
    <citation type="submission" date="2016-03" db="EMBL/GenBank/DDBJ databases">
        <title>Niastella vici sp. nov., isolated from farmland soil.</title>
        <authorList>
            <person name="Chen L."/>
            <person name="Wang D."/>
            <person name="Yang S."/>
            <person name="Wang G."/>
        </authorList>
    </citation>
    <scope>NUCLEOTIDE SEQUENCE [LARGE SCALE GENOMIC DNA]</scope>
    <source>
        <strain evidence="2 3">DJ57</strain>
    </source>
</reference>
<comment type="caution">
    <text evidence="2">The sequence shown here is derived from an EMBL/GenBank/DDBJ whole genome shotgun (WGS) entry which is preliminary data.</text>
</comment>
<evidence type="ECO:0000256" key="1">
    <source>
        <dbReference type="SAM" id="Phobius"/>
    </source>
</evidence>
<accession>A0A1V9FT63</accession>
<protein>
    <recommendedName>
        <fullName evidence="4">Glycosyltransferase RgtA/B/C/D-like domain-containing protein</fullName>
    </recommendedName>
</protein>
<keyword evidence="3" id="KW-1185">Reference proteome</keyword>
<evidence type="ECO:0000313" key="2">
    <source>
        <dbReference type="EMBL" id="OQP61545.1"/>
    </source>
</evidence>
<keyword evidence="1" id="KW-1133">Transmembrane helix</keyword>
<dbReference type="EMBL" id="LVYD01000057">
    <property type="protein sequence ID" value="OQP61545.1"/>
    <property type="molecule type" value="Genomic_DNA"/>
</dbReference>
<feature type="transmembrane region" description="Helical" evidence="1">
    <location>
        <begin position="263"/>
        <end position="282"/>
    </location>
</feature>